<dbReference type="InterPro" id="IPR001647">
    <property type="entry name" value="HTH_TetR"/>
</dbReference>
<dbReference type="SUPFAM" id="SSF46689">
    <property type="entry name" value="Homeodomain-like"/>
    <property type="match status" value="1"/>
</dbReference>
<comment type="caution">
    <text evidence="4">The sequence shown here is derived from an EMBL/GenBank/DDBJ whole genome shotgun (WGS) entry which is preliminary data.</text>
</comment>
<dbReference type="SUPFAM" id="SSF48498">
    <property type="entry name" value="Tetracyclin repressor-like, C-terminal domain"/>
    <property type="match status" value="1"/>
</dbReference>
<feature type="DNA-binding region" description="H-T-H motif" evidence="2">
    <location>
        <begin position="32"/>
        <end position="51"/>
    </location>
</feature>
<accession>A0ABT8SPV8</accession>
<dbReference type="Proteomes" id="UP001169063">
    <property type="component" value="Unassembled WGS sequence"/>
</dbReference>
<feature type="domain" description="HTH tetR-type" evidence="3">
    <location>
        <begin position="9"/>
        <end position="69"/>
    </location>
</feature>
<gene>
    <name evidence="4" type="ORF">Q0812_09640</name>
</gene>
<dbReference type="InterPro" id="IPR036271">
    <property type="entry name" value="Tet_transcr_reg_TetR-rel_C_sf"/>
</dbReference>
<dbReference type="InterPro" id="IPR050109">
    <property type="entry name" value="HTH-type_TetR-like_transc_reg"/>
</dbReference>
<evidence type="ECO:0000313" key="4">
    <source>
        <dbReference type="EMBL" id="MDO1559688.1"/>
    </source>
</evidence>
<evidence type="ECO:0000256" key="2">
    <source>
        <dbReference type="PROSITE-ProRule" id="PRU00335"/>
    </source>
</evidence>
<evidence type="ECO:0000259" key="3">
    <source>
        <dbReference type="PROSITE" id="PS50977"/>
    </source>
</evidence>
<dbReference type="PANTHER" id="PTHR30055:SF146">
    <property type="entry name" value="HTH-TYPE TRANSCRIPTIONAL DUAL REGULATOR CECR"/>
    <property type="match status" value="1"/>
</dbReference>
<dbReference type="EMBL" id="JAUKTR010000003">
    <property type="protein sequence ID" value="MDO1559688.1"/>
    <property type="molecule type" value="Genomic_DNA"/>
</dbReference>
<reference evidence="4" key="1">
    <citation type="submission" date="2023-07" db="EMBL/GenBank/DDBJ databases">
        <title>Brevundimonas soil sp. nov., isolated from the soil of chemical plant.</title>
        <authorList>
            <person name="Wu N."/>
        </authorList>
    </citation>
    <scope>NUCLEOTIDE SEQUENCE</scope>
    <source>
        <strain evidence="4">XZ-24</strain>
    </source>
</reference>
<dbReference type="InterPro" id="IPR009057">
    <property type="entry name" value="Homeodomain-like_sf"/>
</dbReference>
<proteinExistence type="predicted"/>
<dbReference type="PANTHER" id="PTHR30055">
    <property type="entry name" value="HTH-TYPE TRANSCRIPTIONAL REGULATOR RUTR"/>
    <property type="match status" value="1"/>
</dbReference>
<keyword evidence="5" id="KW-1185">Reference proteome</keyword>
<keyword evidence="1 2" id="KW-0238">DNA-binding</keyword>
<dbReference type="RefSeq" id="WP_302110110.1">
    <property type="nucleotide sequence ID" value="NZ_JAUKTR010000003.1"/>
</dbReference>
<name>A0ABT8SPV8_9CAUL</name>
<dbReference type="Pfam" id="PF00440">
    <property type="entry name" value="TetR_N"/>
    <property type="match status" value="1"/>
</dbReference>
<dbReference type="Pfam" id="PF14246">
    <property type="entry name" value="TetR_C_7"/>
    <property type="match status" value="1"/>
</dbReference>
<sequence>MTAHAAFEDVRRQDILRTARRKFTHEGYGATGMEAIARDASVSTATLYQFFASKADLFQAVIEDAALEFEERMNAVQALDGDAGARITHFARLYGRFMGDPFVLSIFRLVVAERPRFDGMAAHYYERGRARIGSALVRAIKELEASGQLKTPKPSWAAGQLLGMIEHPLFFVPLVVGEGGRSTRAVEDICDEAAETFLARYATPQG</sequence>
<evidence type="ECO:0000256" key="1">
    <source>
        <dbReference type="ARBA" id="ARBA00023125"/>
    </source>
</evidence>
<dbReference type="InterPro" id="IPR039536">
    <property type="entry name" value="TetR_C_Proteobacteria"/>
</dbReference>
<dbReference type="Gene3D" id="1.10.357.10">
    <property type="entry name" value="Tetracycline Repressor, domain 2"/>
    <property type="match status" value="1"/>
</dbReference>
<dbReference type="PRINTS" id="PR00455">
    <property type="entry name" value="HTHTETR"/>
</dbReference>
<protein>
    <submittedName>
        <fullName evidence="4">TetR/AcrR family transcriptional regulator</fullName>
    </submittedName>
</protein>
<evidence type="ECO:0000313" key="5">
    <source>
        <dbReference type="Proteomes" id="UP001169063"/>
    </source>
</evidence>
<dbReference type="PROSITE" id="PS50977">
    <property type="entry name" value="HTH_TETR_2"/>
    <property type="match status" value="1"/>
</dbReference>
<organism evidence="4 5">
    <name type="scientific">Peiella sedimenti</name>
    <dbReference type="NCBI Taxonomy" id="3061083"/>
    <lineage>
        <taxon>Bacteria</taxon>
        <taxon>Pseudomonadati</taxon>
        <taxon>Pseudomonadota</taxon>
        <taxon>Alphaproteobacteria</taxon>
        <taxon>Caulobacterales</taxon>
        <taxon>Caulobacteraceae</taxon>
        <taxon>Peiella</taxon>
    </lineage>
</organism>